<evidence type="ECO:0000259" key="1">
    <source>
        <dbReference type="Pfam" id="PF05709"/>
    </source>
</evidence>
<gene>
    <name evidence="3" type="ORF">ABIC55_003506</name>
</gene>
<feature type="domain" description="Siphovirus-type tail component RIFT-related" evidence="1">
    <location>
        <begin position="12"/>
        <end position="127"/>
    </location>
</feature>
<dbReference type="Pfam" id="PF05709">
    <property type="entry name" value="Sipho_tail"/>
    <property type="match status" value="1"/>
</dbReference>
<sequence length="296" mass="33111">MITNLKITNKRGEEFEFGHQNRITKGLNLSGLIADVNFSAGSGAGSKYQNTRLSNREFEIEFMMMKAQYDEVQMDGKRGDLYSIFNPELNPLRLDITMSDDKKYYLDANLQSTPIVPPDKATNNNGAWQRVLLQFLATDPYIYEKDSRRVEIAEWIGAFEFPLCIESGVGFEVGYRSQSMFVDVDNAGQSKTGMSITFRALATVTHPALINVETQEELKLNITMTKGDVVEVSTYDGAFGITLIRGGTRSDEFNAIGLYSTFLQLEPGNNVFRYDALSGVDNMEISLTYRAKSVGV</sequence>
<dbReference type="InterPro" id="IPR008841">
    <property type="entry name" value="Siphovirus-type_tail_N"/>
</dbReference>
<feature type="domain" description="Siphovirus-type tail component C-terminal" evidence="2">
    <location>
        <begin position="188"/>
        <end position="290"/>
    </location>
</feature>
<organism evidence="3 4">
    <name type="scientific">Sporosarcina psychrophila</name>
    <name type="common">Bacillus psychrophilus</name>
    <dbReference type="NCBI Taxonomy" id="1476"/>
    <lineage>
        <taxon>Bacteria</taxon>
        <taxon>Bacillati</taxon>
        <taxon>Bacillota</taxon>
        <taxon>Bacilli</taxon>
        <taxon>Bacillales</taxon>
        <taxon>Caryophanaceae</taxon>
        <taxon>Sporosarcina</taxon>
    </lineage>
</organism>
<protein>
    <recommendedName>
        <fullName evidence="5">Phage tail protein</fullName>
    </recommendedName>
</protein>
<comment type="caution">
    <text evidence="3">The sequence shown here is derived from an EMBL/GenBank/DDBJ whole genome shotgun (WGS) entry which is preliminary data.</text>
</comment>
<dbReference type="Gene3D" id="2.60.120.860">
    <property type="match status" value="1"/>
</dbReference>
<evidence type="ECO:0000259" key="2">
    <source>
        <dbReference type="Pfam" id="PF22768"/>
    </source>
</evidence>
<proteinExistence type="predicted"/>
<dbReference type="Pfam" id="PF22768">
    <property type="entry name" value="SPP1_Dit"/>
    <property type="match status" value="1"/>
</dbReference>
<accession>A0ABV2KBC5</accession>
<dbReference type="EMBL" id="JBEPME010000005">
    <property type="protein sequence ID" value="MET3658389.1"/>
    <property type="molecule type" value="Genomic_DNA"/>
</dbReference>
<reference evidence="3 4" key="1">
    <citation type="submission" date="2024-06" db="EMBL/GenBank/DDBJ databases">
        <title>Sorghum-associated microbial communities from plants grown in Nebraska, USA.</title>
        <authorList>
            <person name="Schachtman D."/>
        </authorList>
    </citation>
    <scope>NUCLEOTIDE SEQUENCE [LARGE SCALE GENOMIC DNA]</scope>
    <source>
        <strain evidence="3 4">1288</strain>
    </source>
</reference>
<evidence type="ECO:0000313" key="4">
    <source>
        <dbReference type="Proteomes" id="UP001549104"/>
    </source>
</evidence>
<dbReference type="Proteomes" id="UP001549104">
    <property type="component" value="Unassembled WGS sequence"/>
</dbReference>
<name>A0ABV2KBC5_SPOPS</name>
<evidence type="ECO:0008006" key="5">
    <source>
        <dbReference type="Google" id="ProtNLM"/>
    </source>
</evidence>
<keyword evidence="4" id="KW-1185">Reference proteome</keyword>
<evidence type="ECO:0000313" key="3">
    <source>
        <dbReference type="EMBL" id="MET3658389.1"/>
    </source>
</evidence>
<dbReference type="InterPro" id="IPR054738">
    <property type="entry name" value="Siphovirus-type_tail_C"/>
</dbReference>
<dbReference type="Gene3D" id="2.40.30.200">
    <property type="match status" value="1"/>
</dbReference>
<dbReference type="RefSeq" id="WP_354314029.1">
    <property type="nucleotide sequence ID" value="NZ_JBEPME010000005.1"/>
</dbReference>